<protein>
    <recommendedName>
        <fullName evidence="3">NodB homology domain-containing protein</fullName>
    </recommendedName>
</protein>
<evidence type="ECO:0000313" key="4">
    <source>
        <dbReference type="EMBL" id="KMJ45954.1"/>
    </source>
</evidence>
<feature type="chain" id="PRO_5005260896" description="NodB homology domain-containing protein" evidence="2">
    <location>
        <begin position="26"/>
        <end position="431"/>
    </location>
</feature>
<gene>
    <name evidence="4" type="ORF">AB204_06320</name>
</gene>
<dbReference type="Gene3D" id="3.20.20.370">
    <property type="entry name" value="Glycoside hydrolase/deacetylase"/>
    <property type="match status" value="1"/>
</dbReference>
<dbReference type="AlphaFoldDB" id="A0A0J5FUV4"/>
<dbReference type="InterPro" id="IPR011330">
    <property type="entry name" value="Glyco_hydro/deAcase_b/a-brl"/>
</dbReference>
<dbReference type="PANTHER" id="PTHR34216:SF13">
    <property type="entry name" value="XYLANASE_CHITIN DEACETYLASE"/>
    <property type="match status" value="1"/>
</dbReference>
<dbReference type="PROSITE" id="PS51677">
    <property type="entry name" value="NODB"/>
    <property type="match status" value="1"/>
</dbReference>
<feature type="domain" description="NodB homology" evidence="3">
    <location>
        <begin position="244"/>
        <end position="431"/>
    </location>
</feature>
<sequence length="431" mass="49891">MRRIVHVIAIIFLPLVLCFSYPALAQHHDLPDYHYMEATRDSEIYAWIGEHVIKAGVLKKRQSLKVFEEEGEDKDYYAFHFGNGTGYIAKEHLKKIKKSAFPADPFNILHKKVTQNLVVFKEAKIYSTPEIDSEPVGVLMANLRYPIVSKLQDPSRHTWYEINVGDRLGYISDQDAELDNGIPLLTYHHILQDKENKRFLHTSTTTSLTAFREQMAYLKQAGYTTISLYELEGYINGTINLPAKVVGLTFDDGLKSVYRYAYPILKENKQKATFFIISSRIKRYPQKWDPNSLQFTSLSELYTMQDVFDFQSHTHFLHRLGKNKQPILFSRSYHTILYDFERSRRALSQFNPHVLYLSYPFGGYNPKAMKAAEQAGFHLAVTTIQGKVKLGDNPFSLKRLYILRTDPIEKMAKMIANNPESMPLQPIDNRM</sequence>
<dbReference type="RefSeq" id="WP_047962533.1">
    <property type="nucleotide sequence ID" value="NZ_CAWMBG010000033.1"/>
</dbReference>
<comment type="caution">
    <text evidence="4">The sequence shown here is derived from an EMBL/GenBank/DDBJ whole genome shotgun (WGS) entry which is preliminary data.</text>
</comment>
<dbReference type="CDD" id="cd10966">
    <property type="entry name" value="CE4_yadE_5s"/>
    <property type="match status" value="1"/>
</dbReference>
<dbReference type="InterPro" id="IPR051398">
    <property type="entry name" value="Polysacch_Deacetylase"/>
</dbReference>
<dbReference type="Pfam" id="PF01522">
    <property type="entry name" value="Polysacc_deac_1"/>
    <property type="match status" value="1"/>
</dbReference>
<dbReference type="Proteomes" id="UP000036277">
    <property type="component" value="Unassembled WGS sequence"/>
</dbReference>
<evidence type="ECO:0000313" key="5">
    <source>
        <dbReference type="Proteomes" id="UP000036277"/>
    </source>
</evidence>
<dbReference type="PANTHER" id="PTHR34216">
    <property type="match status" value="1"/>
</dbReference>
<name>A0A0J5FUV4_9GAMM</name>
<proteinExistence type="predicted"/>
<evidence type="ECO:0000259" key="3">
    <source>
        <dbReference type="PROSITE" id="PS51677"/>
    </source>
</evidence>
<dbReference type="InterPro" id="IPR002509">
    <property type="entry name" value="NODB_dom"/>
</dbReference>
<dbReference type="EMBL" id="LFCV01000033">
    <property type="protein sequence ID" value="KMJ45954.1"/>
    <property type="molecule type" value="Genomic_DNA"/>
</dbReference>
<keyword evidence="5" id="KW-1185">Reference proteome</keyword>
<organism evidence="4 5">
    <name type="scientific">Xenorhabdus khoisanae</name>
    <dbReference type="NCBI Taxonomy" id="880157"/>
    <lineage>
        <taxon>Bacteria</taxon>
        <taxon>Pseudomonadati</taxon>
        <taxon>Pseudomonadota</taxon>
        <taxon>Gammaproteobacteria</taxon>
        <taxon>Enterobacterales</taxon>
        <taxon>Morganellaceae</taxon>
        <taxon>Xenorhabdus</taxon>
    </lineage>
</organism>
<dbReference type="GO" id="GO:0005975">
    <property type="term" value="P:carbohydrate metabolic process"/>
    <property type="evidence" value="ECO:0007669"/>
    <property type="project" value="InterPro"/>
</dbReference>
<dbReference type="OrthoDB" id="9814639at2"/>
<dbReference type="STRING" id="880157.AB204_06320"/>
<accession>A0A0J5FUV4</accession>
<dbReference type="SUPFAM" id="SSF88713">
    <property type="entry name" value="Glycoside hydrolase/deacetylase"/>
    <property type="match status" value="1"/>
</dbReference>
<dbReference type="PATRIC" id="fig|880157.4.peg.1326"/>
<reference evidence="4 5" key="1">
    <citation type="submission" date="2015-06" db="EMBL/GenBank/DDBJ databases">
        <title>Draft Whole-Genome Sequence of the Entomopathogenic Bacterium Xenorhabdus khoisanae.</title>
        <authorList>
            <person name="Naidoo S."/>
            <person name="Featherston J."/>
            <person name="Gray V.M."/>
        </authorList>
    </citation>
    <scope>NUCLEOTIDE SEQUENCE [LARGE SCALE GENOMIC DNA]</scope>
    <source>
        <strain evidence="4 5">MCB</strain>
    </source>
</reference>
<evidence type="ECO:0000256" key="2">
    <source>
        <dbReference type="SAM" id="SignalP"/>
    </source>
</evidence>
<feature type="signal peptide" evidence="2">
    <location>
        <begin position="1"/>
        <end position="25"/>
    </location>
</feature>
<dbReference type="GO" id="GO:0016810">
    <property type="term" value="F:hydrolase activity, acting on carbon-nitrogen (but not peptide) bonds"/>
    <property type="evidence" value="ECO:0007669"/>
    <property type="project" value="InterPro"/>
</dbReference>
<keyword evidence="1 2" id="KW-0732">Signal</keyword>
<evidence type="ECO:0000256" key="1">
    <source>
        <dbReference type="ARBA" id="ARBA00022729"/>
    </source>
</evidence>